<dbReference type="Pfam" id="PF04383">
    <property type="entry name" value="KilA-N"/>
    <property type="match status" value="1"/>
</dbReference>
<dbReference type="AlphaFoldDB" id="A0A402DC69"/>
<dbReference type="PROSITE" id="PS51301">
    <property type="entry name" value="KILA_N"/>
    <property type="match status" value="1"/>
</dbReference>
<dbReference type="InterPro" id="IPR058744">
    <property type="entry name" value="BstA-like_C"/>
</dbReference>
<organism evidence="2 3">
    <name type="scientific">Microcystis aeruginosa NIES-4285</name>
    <dbReference type="NCBI Taxonomy" id="2497681"/>
    <lineage>
        <taxon>Bacteria</taxon>
        <taxon>Bacillati</taxon>
        <taxon>Cyanobacteriota</taxon>
        <taxon>Cyanophyceae</taxon>
        <taxon>Oscillatoriophycideae</taxon>
        <taxon>Chroococcales</taxon>
        <taxon>Microcystaceae</taxon>
        <taxon>Microcystis</taxon>
    </lineage>
</organism>
<dbReference type="Proteomes" id="UP000289660">
    <property type="component" value="Unassembled WGS sequence"/>
</dbReference>
<dbReference type="InterPro" id="IPR036887">
    <property type="entry name" value="HTH_APSES_sf"/>
</dbReference>
<dbReference type="Pfam" id="PF26567">
    <property type="entry name" value="BstA_C"/>
    <property type="match status" value="1"/>
</dbReference>
<sequence length="273" mass="32467">MQYIEHQVGDLVVSQRQLDGYISASKLSKAYERQTGKYRNPNAWFEKDRTIEYLELLSDKTGIEVYDLIQKRGEGKSREVWLHPQLAVSFAMWLSPEFEMMVSEWVEKWLFTGQAPEQPISLHPYQRVWYQRLMLFEQRTKLPNGTWCIFEEISKLMRDLEAKSVLLHDKATIDISIGRAWCHYLRNEGYETDFEQYTHYYPDSRGERLANIYPFELLGKFRQWLQDAYIPEKFPKYVRKIVSPEECQLISEAIGYEVKPINKRLKPTSNNSD</sequence>
<dbReference type="InterPro" id="IPR018004">
    <property type="entry name" value="KilA/APSES_HTH"/>
</dbReference>
<dbReference type="RefSeq" id="WP_130756991.1">
    <property type="nucleotide sequence ID" value="NZ_BIFY01000022.1"/>
</dbReference>
<dbReference type="GO" id="GO:0003677">
    <property type="term" value="F:DNA binding"/>
    <property type="evidence" value="ECO:0007669"/>
    <property type="project" value="InterPro"/>
</dbReference>
<comment type="caution">
    <text evidence="2">The sequence shown here is derived from an EMBL/GenBank/DDBJ whole genome shotgun (WGS) entry which is preliminary data.</text>
</comment>
<name>A0A402DC69_MICAE</name>
<dbReference type="InterPro" id="IPR017880">
    <property type="entry name" value="KilA_N"/>
</dbReference>
<evidence type="ECO:0000259" key="1">
    <source>
        <dbReference type="PROSITE" id="PS51301"/>
    </source>
</evidence>
<proteinExistence type="predicted"/>
<dbReference type="SUPFAM" id="SSF54616">
    <property type="entry name" value="DNA-binding domain of Mlu1-box binding protein MBP1"/>
    <property type="match status" value="1"/>
</dbReference>
<accession>A0A402DC69</accession>
<evidence type="ECO:0000313" key="3">
    <source>
        <dbReference type="Proteomes" id="UP000289660"/>
    </source>
</evidence>
<evidence type="ECO:0000313" key="2">
    <source>
        <dbReference type="EMBL" id="GCE59793.1"/>
    </source>
</evidence>
<feature type="domain" description="KilA-N" evidence="1">
    <location>
        <begin position="1"/>
        <end position="109"/>
    </location>
</feature>
<dbReference type="EMBL" id="BIFY01000022">
    <property type="protein sequence ID" value="GCE59793.1"/>
    <property type="molecule type" value="Genomic_DNA"/>
</dbReference>
<dbReference type="SMART" id="SM01252">
    <property type="entry name" value="KilA-N"/>
    <property type="match status" value="1"/>
</dbReference>
<protein>
    <recommendedName>
        <fullName evidence="1">KilA-N domain-containing protein</fullName>
    </recommendedName>
</protein>
<reference evidence="3" key="1">
    <citation type="submission" date="2018-12" db="EMBL/GenBank/DDBJ databases">
        <title>Genome sequence of Microcystis aeruginosa NIES-4285.</title>
        <authorList>
            <person name="Tanabe Y."/>
        </authorList>
    </citation>
    <scope>NUCLEOTIDE SEQUENCE [LARGE SCALE GENOMIC DNA]</scope>
    <source>
        <strain evidence="3">NIES-4285</strain>
    </source>
</reference>
<gene>
    <name evidence="2" type="ORF">MiAbB_01712</name>
</gene>